<feature type="region of interest" description="Disordered" evidence="1">
    <location>
        <begin position="52"/>
        <end position="86"/>
    </location>
</feature>
<accession>A0A8X6NLW8</accession>
<feature type="compositionally biased region" description="Polar residues" evidence="1">
    <location>
        <begin position="1"/>
        <end position="32"/>
    </location>
</feature>
<protein>
    <submittedName>
        <fullName evidence="2">Uncharacterized protein</fullName>
    </submittedName>
</protein>
<keyword evidence="3" id="KW-1185">Reference proteome</keyword>
<evidence type="ECO:0000313" key="2">
    <source>
        <dbReference type="EMBL" id="GFT22808.1"/>
    </source>
</evidence>
<dbReference type="Proteomes" id="UP000887013">
    <property type="component" value="Unassembled WGS sequence"/>
</dbReference>
<evidence type="ECO:0000313" key="3">
    <source>
        <dbReference type="Proteomes" id="UP000887013"/>
    </source>
</evidence>
<sequence length="86" mass="9352">MCTLKTRNSGSQNMGFENTGSNHPVNNESSCSVMDGTTDRPVLTSAIADDKNIPYMLPHHKKHAPTSMRPPEIRNNNSIGGSKCSH</sequence>
<dbReference type="AlphaFoldDB" id="A0A8X6NLW8"/>
<reference evidence="2" key="1">
    <citation type="submission" date="2020-08" db="EMBL/GenBank/DDBJ databases">
        <title>Multicomponent nature underlies the extraordinary mechanical properties of spider dragline silk.</title>
        <authorList>
            <person name="Kono N."/>
            <person name="Nakamura H."/>
            <person name="Mori M."/>
            <person name="Yoshida Y."/>
            <person name="Ohtoshi R."/>
            <person name="Malay A.D."/>
            <person name="Moran D.A.P."/>
            <person name="Tomita M."/>
            <person name="Numata K."/>
            <person name="Arakawa K."/>
        </authorList>
    </citation>
    <scope>NUCLEOTIDE SEQUENCE</scope>
</reference>
<comment type="caution">
    <text evidence="2">The sequence shown here is derived from an EMBL/GenBank/DDBJ whole genome shotgun (WGS) entry which is preliminary data.</text>
</comment>
<organism evidence="2 3">
    <name type="scientific">Nephila pilipes</name>
    <name type="common">Giant wood spider</name>
    <name type="synonym">Nephila maculata</name>
    <dbReference type="NCBI Taxonomy" id="299642"/>
    <lineage>
        <taxon>Eukaryota</taxon>
        <taxon>Metazoa</taxon>
        <taxon>Ecdysozoa</taxon>
        <taxon>Arthropoda</taxon>
        <taxon>Chelicerata</taxon>
        <taxon>Arachnida</taxon>
        <taxon>Araneae</taxon>
        <taxon>Araneomorphae</taxon>
        <taxon>Entelegynae</taxon>
        <taxon>Araneoidea</taxon>
        <taxon>Nephilidae</taxon>
        <taxon>Nephila</taxon>
    </lineage>
</organism>
<proteinExistence type="predicted"/>
<gene>
    <name evidence="2" type="ORF">NPIL_443161</name>
</gene>
<name>A0A8X6NLW8_NEPPI</name>
<dbReference type="EMBL" id="BMAW01059805">
    <property type="protein sequence ID" value="GFT22808.1"/>
    <property type="molecule type" value="Genomic_DNA"/>
</dbReference>
<feature type="region of interest" description="Disordered" evidence="1">
    <location>
        <begin position="1"/>
        <end position="38"/>
    </location>
</feature>
<evidence type="ECO:0000256" key="1">
    <source>
        <dbReference type="SAM" id="MobiDB-lite"/>
    </source>
</evidence>